<evidence type="ECO:0000313" key="3">
    <source>
        <dbReference type="EMBL" id="MBB6554377.1"/>
    </source>
</evidence>
<dbReference type="EMBL" id="JACHMI010000001">
    <property type="protein sequence ID" value="MBB6554377.1"/>
    <property type="molecule type" value="Genomic_DNA"/>
</dbReference>
<dbReference type="PROSITE" id="PS51257">
    <property type="entry name" value="PROKAR_LIPOPROTEIN"/>
    <property type="match status" value="1"/>
</dbReference>
<protein>
    <recommendedName>
        <fullName evidence="2">DUF4097 domain-containing protein</fullName>
    </recommendedName>
</protein>
<dbReference type="InterPro" id="IPR025164">
    <property type="entry name" value="Toastrack_DUF4097"/>
</dbReference>
<reference evidence="3 4" key="1">
    <citation type="submission" date="2020-08" db="EMBL/GenBank/DDBJ databases">
        <title>Sequencing the genomes of 1000 actinobacteria strains.</title>
        <authorList>
            <person name="Klenk H.-P."/>
        </authorList>
    </citation>
    <scope>NUCLEOTIDE SEQUENCE [LARGE SCALE GENOMIC DNA]</scope>
    <source>
        <strain evidence="3 4">DSM 43768</strain>
    </source>
</reference>
<name>A0A7X0P393_9ACTN</name>
<keyword evidence="4" id="KW-1185">Reference proteome</keyword>
<accession>A0A7X0P393</accession>
<evidence type="ECO:0000313" key="4">
    <source>
        <dbReference type="Proteomes" id="UP000565579"/>
    </source>
</evidence>
<organism evidence="3 4">
    <name type="scientific">Nonomuraea rubra</name>
    <dbReference type="NCBI Taxonomy" id="46180"/>
    <lineage>
        <taxon>Bacteria</taxon>
        <taxon>Bacillati</taxon>
        <taxon>Actinomycetota</taxon>
        <taxon>Actinomycetes</taxon>
        <taxon>Streptosporangiales</taxon>
        <taxon>Streptosporangiaceae</taxon>
        <taxon>Nonomuraea</taxon>
    </lineage>
</organism>
<dbReference type="Proteomes" id="UP000565579">
    <property type="component" value="Unassembled WGS sequence"/>
</dbReference>
<evidence type="ECO:0000259" key="2">
    <source>
        <dbReference type="Pfam" id="PF13349"/>
    </source>
</evidence>
<dbReference type="RefSeq" id="WP_185109110.1">
    <property type="nucleotide sequence ID" value="NZ_JACHMI010000001.1"/>
</dbReference>
<comment type="caution">
    <text evidence="3">The sequence shown here is derived from an EMBL/GenBank/DDBJ whole genome shotgun (WGS) entry which is preliminary data.</text>
</comment>
<feature type="domain" description="DUF4097" evidence="2">
    <location>
        <begin position="43"/>
        <end position="229"/>
    </location>
</feature>
<keyword evidence="1" id="KW-0732">Signal</keyword>
<evidence type="ECO:0000256" key="1">
    <source>
        <dbReference type="SAM" id="SignalP"/>
    </source>
</evidence>
<dbReference type="AlphaFoldDB" id="A0A7X0P393"/>
<dbReference type="Pfam" id="PF13349">
    <property type="entry name" value="DUF4097"/>
    <property type="match status" value="1"/>
</dbReference>
<feature type="chain" id="PRO_5039656001" description="DUF4097 domain-containing protein" evidence="1">
    <location>
        <begin position="24"/>
        <end position="232"/>
    </location>
</feature>
<gene>
    <name evidence="3" type="ORF">HD593_009172</name>
</gene>
<proteinExistence type="predicted"/>
<sequence>MKTIALAAGLLASAALLTGCGLADLAQPGTSESASYQVTEKVTKLQLRSNSGDAVITETGGTAVRVVETLHWRGEGSKPKPEHKVEGETLLMSYTCPSDWGGGCSVDYKIEIPKGLSVDLETGSGNLTLRNLTGPIDVNAGSGDVDAAGLAGKQVFAETGSGNLELKYVTAPDSAELEAGSGDITLSVPDGAYDVKSEVGSGDTAVTVKNDTSSAHKISLTAGSGNITVKPA</sequence>
<dbReference type="Gene3D" id="2.160.20.120">
    <property type="match status" value="1"/>
</dbReference>
<feature type="signal peptide" evidence="1">
    <location>
        <begin position="1"/>
        <end position="23"/>
    </location>
</feature>